<dbReference type="Gene3D" id="3.40.50.300">
    <property type="entry name" value="P-loop containing nucleotide triphosphate hydrolases"/>
    <property type="match status" value="1"/>
</dbReference>
<keyword evidence="2" id="KW-0547">Nucleotide-binding</keyword>
<dbReference type="PANTHER" id="PTHR42939:SF1">
    <property type="entry name" value="ABC TRANSPORTER ATP-BINDING PROTEIN ALBC-RELATED"/>
    <property type="match status" value="1"/>
</dbReference>
<dbReference type="CDD" id="cd03230">
    <property type="entry name" value="ABC_DR_subfamily_A"/>
    <property type="match status" value="1"/>
</dbReference>
<evidence type="ECO:0000313" key="6">
    <source>
        <dbReference type="Proteomes" id="UP000289437"/>
    </source>
</evidence>
<keyword evidence="6" id="KW-1185">Reference proteome</keyword>
<evidence type="ECO:0000313" key="5">
    <source>
        <dbReference type="EMBL" id="RXH55620.1"/>
    </source>
</evidence>
<evidence type="ECO:0000256" key="3">
    <source>
        <dbReference type="ARBA" id="ARBA00022840"/>
    </source>
</evidence>
<name>A0A4Q0SZZ3_9BACT</name>
<keyword evidence="3" id="KW-0067">ATP-binding</keyword>
<dbReference type="SMART" id="SM00382">
    <property type="entry name" value="AAA"/>
    <property type="match status" value="1"/>
</dbReference>
<dbReference type="GO" id="GO:0005524">
    <property type="term" value="F:ATP binding"/>
    <property type="evidence" value="ECO:0007669"/>
    <property type="project" value="UniProtKB-KW"/>
</dbReference>
<dbReference type="PANTHER" id="PTHR42939">
    <property type="entry name" value="ABC TRANSPORTER ATP-BINDING PROTEIN ALBC-RELATED"/>
    <property type="match status" value="1"/>
</dbReference>
<dbReference type="PRINTS" id="PR01868">
    <property type="entry name" value="ABCEFAMILY"/>
</dbReference>
<protein>
    <submittedName>
        <fullName evidence="5">ABC transporter involved in cytochrome c biogenesis, ATPase component CcmA</fullName>
    </submittedName>
</protein>
<dbReference type="InterPro" id="IPR051782">
    <property type="entry name" value="ABC_Transporter_VariousFunc"/>
</dbReference>
<dbReference type="PROSITE" id="PS50893">
    <property type="entry name" value="ABC_TRANSPORTER_2"/>
    <property type="match status" value="1"/>
</dbReference>
<evidence type="ECO:0000259" key="4">
    <source>
        <dbReference type="PROSITE" id="PS50893"/>
    </source>
</evidence>
<keyword evidence="1" id="KW-0813">Transport</keyword>
<dbReference type="InterPro" id="IPR013283">
    <property type="entry name" value="RLI1"/>
</dbReference>
<reference evidence="6" key="2">
    <citation type="submission" date="2019-02" db="EMBL/GenBank/DDBJ databases">
        <title>Granulicella sibirica sp. nov., a psychrotolerant acidobacterium isolated from an organic soil layer in forested tundra, West Siberia.</title>
        <authorList>
            <person name="Oshkin I.Y."/>
            <person name="Kulichevskaya I.S."/>
            <person name="Rijpstra W.I.C."/>
            <person name="Sinninghe Damste J.S."/>
            <person name="Rakitin A.L."/>
            <person name="Ravin N.V."/>
            <person name="Dedysh S.N."/>
        </authorList>
    </citation>
    <scope>NUCLEOTIDE SEQUENCE [LARGE SCALE GENOMIC DNA]</scope>
    <source>
        <strain evidence="6">AF10</strain>
    </source>
</reference>
<dbReference type="Proteomes" id="UP000289437">
    <property type="component" value="Unassembled WGS sequence"/>
</dbReference>
<dbReference type="EMBL" id="RDSM01000002">
    <property type="protein sequence ID" value="RXH55620.1"/>
    <property type="molecule type" value="Genomic_DNA"/>
</dbReference>
<dbReference type="OrthoDB" id="9804819at2"/>
<dbReference type="InterPro" id="IPR003439">
    <property type="entry name" value="ABC_transporter-like_ATP-bd"/>
</dbReference>
<dbReference type="Pfam" id="PF00005">
    <property type="entry name" value="ABC_tran"/>
    <property type="match status" value="1"/>
</dbReference>
<gene>
    <name evidence="5" type="ORF">GRAN_2477</name>
</gene>
<reference evidence="5 6" key="1">
    <citation type="submission" date="2018-11" db="EMBL/GenBank/DDBJ databases">
        <authorList>
            <person name="Mardanov A.V."/>
            <person name="Ravin N.V."/>
            <person name="Dedysh S.N."/>
        </authorList>
    </citation>
    <scope>NUCLEOTIDE SEQUENCE [LARGE SCALE GENOMIC DNA]</scope>
    <source>
        <strain evidence="5 6">AF10</strain>
    </source>
</reference>
<dbReference type="InterPro" id="IPR027417">
    <property type="entry name" value="P-loop_NTPase"/>
</dbReference>
<feature type="domain" description="ABC transporter" evidence="4">
    <location>
        <begin position="20"/>
        <end position="242"/>
    </location>
</feature>
<sequence length="242" mass="25688">MQTTLHPTPAASSTTTGPAVALKDCSKIYGSFAALRNVSTAFNQGSVTMLLGENGAGKSTLLRVIAGLINPTRGSVQVFGSTPQQQRQRMAFMSHAPMLYDELSAIENLQYFAGLHRGPGGCACVGNPEMALRAVGLDPFLKRPVGQYSQGMRQRTSLARVLQIDPQILLLDEPFSNLDVASARQMVELLADFRTWPVAGGGHRTIILTTHQAALATELADITLTMAAGQIISVESAVGAHA</sequence>
<evidence type="ECO:0000256" key="1">
    <source>
        <dbReference type="ARBA" id="ARBA00022448"/>
    </source>
</evidence>
<dbReference type="GO" id="GO:0016887">
    <property type="term" value="F:ATP hydrolysis activity"/>
    <property type="evidence" value="ECO:0007669"/>
    <property type="project" value="InterPro"/>
</dbReference>
<dbReference type="AlphaFoldDB" id="A0A4Q0SZZ3"/>
<dbReference type="SUPFAM" id="SSF52540">
    <property type="entry name" value="P-loop containing nucleoside triphosphate hydrolases"/>
    <property type="match status" value="1"/>
</dbReference>
<organism evidence="5 6">
    <name type="scientific">Granulicella sibirica</name>
    <dbReference type="NCBI Taxonomy" id="2479048"/>
    <lineage>
        <taxon>Bacteria</taxon>
        <taxon>Pseudomonadati</taxon>
        <taxon>Acidobacteriota</taxon>
        <taxon>Terriglobia</taxon>
        <taxon>Terriglobales</taxon>
        <taxon>Acidobacteriaceae</taxon>
        <taxon>Granulicella</taxon>
    </lineage>
</organism>
<proteinExistence type="predicted"/>
<dbReference type="InterPro" id="IPR003593">
    <property type="entry name" value="AAA+_ATPase"/>
</dbReference>
<comment type="caution">
    <text evidence="5">The sequence shown here is derived from an EMBL/GenBank/DDBJ whole genome shotgun (WGS) entry which is preliminary data.</text>
</comment>
<accession>A0A4Q0SZZ3</accession>
<evidence type="ECO:0000256" key="2">
    <source>
        <dbReference type="ARBA" id="ARBA00022741"/>
    </source>
</evidence>
<dbReference type="RefSeq" id="WP_128913242.1">
    <property type="nucleotide sequence ID" value="NZ_RDSM01000002.1"/>
</dbReference>